<evidence type="ECO:0000313" key="3">
    <source>
        <dbReference type="Proteomes" id="UP000005837"/>
    </source>
</evidence>
<dbReference type="Proteomes" id="UP000005837">
    <property type="component" value="Unassembled WGS sequence"/>
</dbReference>
<dbReference type="HOGENOM" id="CLU_3098343_0_0_4"/>
<accession>C0DT48</accession>
<gene>
    <name evidence="2" type="ORF">EIKCOROL_00525</name>
</gene>
<feature type="region of interest" description="Disordered" evidence="1">
    <location>
        <begin position="23"/>
        <end position="51"/>
    </location>
</feature>
<organism evidence="2 3">
    <name type="scientific">Eikenella corrodens ATCC 23834</name>
    <dbReference type="NCBI Taxonomy" id="546274"/>
    <lineage>
        <taxon>Bacteria</taxon>
        <taxon>Pseudomonadati</taxon>
        <taxon>Pseudomonadota</taxon>
        <taxon>Betaproteobacteria</taxon>
        <taxon>Neisseriales</taxon>
        <taxon>Neisseriaceae</taxon>
        <taxon>Eikenella</taxon>
    </lineage>
</organism>
<evidence type="ECO:0000313" key="2">
    <source>
        <dbReference type="EMBL" id="EEG24753.1"/>
    </source>
</evidence>
<comment type="caution">
    <text evidence="2">The sequence shown here is derived from an EMBL/GenBank/DDBJ whole genome shotgun (WGS) entry which is preliminary data.</text>
</comment>
<name>C0DT48_EIKCO</name>
<protein>
    <submittedName>
        <fullName evidence="2">Uncharacterized protein</fullName>
    </submittedName>
</protein>
<dbReference type="EMBL" id="ACEA01000012">
    <property type="protein sequence ID" value="EEG24753.1"/>
    <property type="molecule type" value="Genomic_DNA"/>
</dbReference>
<sequence length="51" mass="5317">MCANRILVLAAASNFQVAFKGKRAGLTPTHSNSKGYLKTSAPTQPQSIPSG</sequence>
<evidence type="ECO:0000256" key="1">
    <source>
        <dbReference type="SAM" id="MobiDB-lite"/>
    </source>
</evidence>
<feature type="compositionally biased region" description="Polar residues" evidence="1">
    <location>
        <begin position="28"/>
        <end position="51"/>
    </location>
</feature>
<dbReference type="AlphaFoldDB" id="C0DT48"/>
<proteinExistence type="predicted"/>
<reference evidence="2 3" key="1">
    <citation type="submission" date="2009-01" db="EMBL/GenBank/DDBJ databases">
        <authorList>
            <person name="Fulton L."/>
            <person name="Clifton S."/>
            <person name="Chinwalla A.T."/>
            <person name="Mitreva M."/>
            <person name="Sodergren E."/>
            <person name="Weinstock G."/>
            <person name="Clifton S."/>
            <person name="Dooling D.J."/>
            <person name="Fulton B."/>
            <person name="Minx P."/>
            <person name="Pepin K.H."/>
            <person name="Johnson M."/>
            <person name="Bhonagiri V."/>
            <person name="Nash W.E."/>
            <person name="Mardis E.R."/>
            <person name="Wilson R.K."/>
        </authorList>
    </citation>
    <scope>NUCLEOTIDE SEQUENCE [LARGE SCALE GENOMIC DNA]</scope>
    <source>
        <strain evidence="2 3">ATCC 23834</strain>
    </source>
</reference>